<dbReference type="EMBL" id="RBZN01000019">
    <property type="protein sequence ID" value="RKQ16713.1"/>
    <property type="molecule type" value="Genomic_DNA"/>
</dbReference>
<dbReference type="GO" id="GO:0046677">
    <property type="term" value="P:response to antibiotic"/>
    <property type="evidence" value="ECO:0007669"/>
    <property type="project" value="InterPro"/>
</dbReference>
<reference evidence="1 2" key="1">
    <citation type="journal article" date="2016" name="Antonie Van Leeuwenhoek">
        <title>Lysinibacillus endophyticus sp. nov., an indole-3-acetic acid producing endophytic bacterium isolated from corn root (Zea mays cv. Xinken-5).</title>
        <authorList>
            <person name="Yu J."/>
            <person name="Guan X."/>
            <person name="Liu C."/>
            <person name="Xiang W."/>
            <person name="Yu Z."/>
            <person name="Liu X."/>
            <person name="Wang G."/>
        </authorList>
    </citation>
    <scope>NUCLEOTIDE SEQUENCE [LARGE SCALE GENOMIC DNA]</scope>
    <source>
        <strain evidence="1 2">DSM 100506</strain>
    </source>
</reference>
<evidence type="ECO:0000313" key="2">
    <source>
        <dbReference type="Proteomes" id="UP000272238"/>
    </source>
</evidence>
<dbReference type="InterPro" id="IPR012559">
    <property type="entry name" value="Emycin-R_leader_pep2"/>
</dbReference>
<gene>
    <name evidence="1" type="ORF">D8M03_09205</name>
</gene>
<name>A0A494Z2J3_9BACL</name>
<dbReference type="RefSeq" id="WP_121214524.1">
    <property type="nucleotide sequence ID" value="NZ_RBZN01000019.1"/>
</dbReference>
<dbReference type="Proteomes" id="UP000272238">
    <property type="component" value="Unassembled WGS sequence"/>
</dbReference>
<keyword evidence="2" id="KW-1185">Reference proteome</keyword>
<evidence type="ECO:0000313" key="1">
    <source>
        <dbReference type="EMBL" id="RKQ16713.1"/>
    </source>
</evidence>
<proteinExistence type="predicted"/>
<dbReference type="Pfam" id="PF08057">
    <property type="entry name" value="Ery_res_leader2"/>
    <property type="match status" value="1"/>
</dbReference>
<sequence>MTHAMRLCFRTLNQ</sequence>
<protein>
    <submittedName>
        <fullName evidence="1">Uncharacterized protein</fullName>
    </submittedName>
</protein>
<comment type="caution">
    <text evidence="1">The sequence shown here is derived from an EMBL/GenBank/DDBJ whole genome shotgun (WGS) entry which is preliminary data.</text>
</comment>
<organism evidence="1 2">
    <name type="scientific">Ureibacillus endophyticus</name>
    <dbReference type="NCBI Taxonomy" id="1978490"/>
    <lineage>
        <taxon>Bacteria</taxon>
        <taxon>Bacillati</taxon>
        <taxon>Bacillota</taxon>
        <taxon>Bacilli</taxon>
        <taxon>Bacillales</taxon>
        <taxon>Caryophanaceae</taxon>
        <taxon>Ureibacillus</taxon>
    </lineage>
</organism>
<accession>A0A494Z2J3</accession>